<evidence type="ECO:0000256" key="7">
    <source>
        <dbReference type="ARBA" id="ARBA00023180"/>
    </source>
</evidence>
<dbReference type="Pfam" id="PF00688">
    <property type="entry name" value="TGFb_propeptide"/>
    <property type="match status" value="1"/>
</dbReference>
<dbReference type="PANTHER" id="PTHR11848:SF307">
    <property type="entry name" value="BONE MORPHOGENETIC PROTEIN 10"/>
    <property type="match status" value="1"/>
</dbReference>
<dbReference type="Gene3D" id="2.10.90.10">
    <property type="entry name" value="Cystine-knot cytokines"/>
    <property type="match status" value="1"/>
</dbReference>
<dbReference type="SMART" id="SM00204">
    <property type="entry name" value="TGFB"/>
    <property type="match status" value="1"/>
</dbReference>
<dbReference type="InterPro" id="IPR015615">
    <property type="entry name" value="TGF-beta-rel"/>
</dbReference>
<dbReference type="Proteomes" id="UP001153737">
    <property type="component" value="Chromosome 1"/>
</dbReference>
<keyword evidence="11" id="KW-1185">Reference proteome</keyword>
<protein>
    <recommendedName>
        <fullName evidence="9">TGF-beta family profile domain-containing protein</fullName>
    </recommendedName>
</protein>
<evidence type="ECO:0000256" key="8">
    <source>
        <dbReference type="RuleBase" id="RU000354"/>
    </source>
</evidence>
<evidence type="ECO:0000313" key="10">
    <source>
        <dbReference type="EMBL" id="CAH1116283.1"/>
    </source>
</evidence>
<evidence type="ECO:0000256" key="1">
    <source>
        <dbReference type="ARBA" id="ARBA00004613"/>
    </source>
</evidence>
<evidence type="ECO:0000256" key="5">
    <source>
        <dbReference type="ARBA" id="ARBA00023030"/>
    </source>
</evidence>
<dbReference type="PANTHER" id="PTHR11848">
    <property type="entry name" value="TGF-BETA FAMILY"/>
    <property type="match status" value="1"/>
</dbReference>
<comment type="subcellular location">
    <subcellularLocation>
        <location evidence="1">Secreted</location>
    </subcellularLocation>
</comment>
<keyword evidence="6" id="KW-1015">Disulfide bond</keyword>
<dbReference type="InterPro" id="IPR017948">
    <property type="entry name" value="TGFb_CS"/>
</dbReference>
<accession>A0A9P0D7Q4</accession>
<dbReference type="SUPFAM" id="SSF57501">
    <property type="entry name" value="Cystine-knot cytokines"/>
    <property type="match status" value="1"/>
</dbReference>
<gene>
    <name evidence="10" type="ORF">PHAECO_LOCUS483</name>
</gene>
<dbReference type="GO" id="GO:0008083">
    <property type="term" value="F:growth factor activity"/>
    <property type="evidence" value="ECO:0007669"/>
    <property type="project" value="UniProtKB-KW"/>
</dbReference>
<dbReference type="Pfam" id="PF00019">
    <property type="entry name" value="TGF_beta"/>
    <property type="match status" value="1"/>
</dbReference>
<comment type="similarity">
    <text evidence="2 8">Belongs to the TGF-beta family.</text>
</comment>
<feature type="domain" description="TGF-beta family profile" evidence="9">
    <location>
        <begin position="218"/>
        <end position="336"/>
    </location>
</feature>
<evidence type="ECO:0000256" key="6">
    <source>
        <dbReference type="ARBA" id="ARBA00023157"/>
    </source>
</evidence>
<keyword evidence="3" id="KW-0964">Secreted</keyword>
<dbReference type="EMBL" id="OU896707">
    <property type="protein sequence ID" value="CAH1116283.1"/>
    <property type="molecule type" value="Genomic_DNA"/>
</dbReference>
<sequence length="336" mass="39108">MLELYENNKMGGEIDERPDVVRSLIPTHEEPFHDNEIFENLSENHLLIFDIPSLTEDETFVNAKLKILTLLDIEAVSKIGIRRIVKMSIYDDTIKQLLDFQEIPIQHLNNSWVTFDVTAPVKNILQSDSKSKYMKIVISVSAFLPQVTDTVKLSLMPIEENFDHEYPVLLLSYHLKEDRSGIENRVIEGGQKMEERRKRSLEDDYEEDTNKIWDYDMSNRRTQMKKFRKMRNTCKKKPLYIDFAEIKYDIWIVQPAGYEAYQCQGRCFYPVAAHLNPTKHAIFQSLLHSAAPSKVSRSCCVPTKLDSISILYVDDNGVLTYRYAYKDMVVVDCGCR</sequence>
<evidence type="ECO:0000313" key="11">
    <source>
        <dbReference type="Proteomes" id="UP001153737"/>
    </source>
</evidence>
<keyword evidence="7" id="KW-0325">Glycoprotein</keyword>
<evidence type="ECO:0000256" key="4">
    <source>
        <dbReference type="ARBA" id="ARBA00022729"/>
    </source>
</evidence>
<reference evidence="10" key="2">
    <citation type="submission" date="2022-10" db="EMBL/GenBank/DDBJ databases">
        <authorList>
            <consortium name="ENA_rothamsted_submissions"/>
            <consortium name="culmorum"/>
            <person name="King R."/>
        </authorList>
    </citation>
    <scope>NUCLEOTIDE SEQUENCE</scope>
</reference>
<keyword evidence="4" id="KW-0732">Signal</keyword>
<dbReference type="InterPro" id="IPR001839">
    <property type="entry name" value="TGF-b_C"/>
</dbReference>
<reference evidence="10" key="1">
    <citation type="submission" date="2022-01" db="EMBL/GenBank/DDBJ databases">
        <authorList>
            <person name="King R."/>
        </authorList>
    </citation>
    <scope>NUCLEOTIDE SEQUENCE</scope>
</reference>
<evidence type="ECO:0000256" key="2">
    <source>
        <dbReference type="ARBA" id="ARBA00006656"/>
    </source>
</evidence>
<dbReference type="CDD" id="cd13767">
    <property type="entry name" value="TGF_beta_BMP9_like"/>
    <property type="match status" value="1"/>
</dbReference>
<dbReference type="PROSITE" id="PS00250">
    <property type="entry name" value="TGF_BETA_1"/>
    <property type="match status" value="1"/>
</dbReference>
<dbReference type="PROSITE" id="PS51362">
    <property type="entry name" value="TGF_BETA_2"/>
    <property type="match status" value="1"/>
</dbReference>
<dbReference type="OrthoDB" id="5987191at2759"/>
<name>A0A9P0D7Q4_PHACE</name>
<dbReference type="GO" id="GO:0005125">
    <property type="term" value="F:cytokine activity"/>
    <property type="evidence" value="ECO:0007669"/>
    <property type="project" value="TreeGrafter"/>
</dbReference>
<proteinExistence type="inferred from homology"/>
<dbReference type="InterPro" id="IPR029034">
    <property type="entry name" value="Cystine-knot_cytokine"/>
</dbReference>
<dbReference type="GO" id="GO:0005615">
    <property type="term" value="C:extracellular space"/>
    <property type="evidence" value="ECO:0007669"/>
    <property type="project" value="TreeGrafter"/>
</dbReference>
<dbReference type="FunFam" id="2.10.90.10:FF:000001">
    <property type="entry name" value="Bone morphogenetic protein 4"/>
    <property type="match status" value="1"/>
</dbReference>
<keyword evidence="5 8" id="KW-0339">Growth factor</keyword>
<dbReference type="InterPro" id="IPR001111">
    <property type="entry name" value="TGF-b_propeptide"/>
</dbReference>
<evidence type="ECO:0000259" key="9">
    <source>
        <dbReference type="PROSITE" id="PS51362"/>
    </source>
</evidence>
<organism evidence="10 11">
    <name type="scientific">Phaedon cochleariae</name>
    <name type="common">Mustard beetle</name>
    <dbReference type="NCBI Taxonomy" id="80249"/>
    <lineage>
        <taxon>Eukaryota</taxon>
        <taxon>Metazoa</taxon>
        <taxon>Ecdysozoa</taxon>
        <taxon>Arthropoda</taxon>
        <taxon>Hexapoda</taxon>
        <taxon>Insecta</taxon>
        <taxon>Pterygota</taxon>
        <taxon>Neoptera</taxon>
        <taxon>Endopterygota</taxon>
        <taxon>Coleoptera</taxon>
        <taxon>Polyphaga</taxon>
        <taxon>Cucujiformia</taxon>
        <taxon>Chrysomeloidea</taxon>
        <taxon>Chrysomelidae</taxon>
        <taxon>Chrysomelinae</taxon>
        <taxon>Chrysomelini</taxon>
        <taxon>Phaedon</taxon>
    </lineage>
</organism>
<evidence type="ECO:0000256" key="3">
    <source>
        <dbReference type="ARBA" id="ARBA00022525"/>
    </source>
</evidence>
<dbReference type="AlphaFoldDB" id="A0A9P0D7Q4"/>